<dbReference type="EMBL" id="KK207749">
    <property type="protein sequence ID" value="EZF55490.1"/>
    <property type="molecule type" value="Genomic_DNA"/>
</dbReference>
<dbReference type="HOGENOM" id="CLU_1939625_0_0_1"/>
<name>A0A022WBG7_TRIRU</name>
<accession>A0A022WBG7</accession>
<keyword evidence="1" id="KW-1133">Transmembrane helix</keyword>
<keyword evidence="1" id="KW-0472">Membrane</keyword>
<organism evidence="2">
    <name type="scientific">Trichophyton rubrum CBS 288.86</name>
    <dbReference type="NCBI Taxonomy" id="1215330"/>
    <lineage>
        <taxon>Eukaryota</taxon>
        <taxon>Fungi</taxon>
        <taxon>Dikarya</taxon>
        <taxon>Ascomycota</taxon>
        <taxon>Pezizomycotina</taxon>
        <taxon>Eurotiomycetes</taxon>
        <taxon>Eurotiomycetidae</taxon>
        <taxon>Onygenales</taxon>
        <taxon>Arthrodermataceae</taxon>
        <taxon>Trichophyton</taxon>
    </lineage>
</organism>
<proteinExistence type="predicted"/>
<gene>
    <name evidence="2" type="ORF">H103_01881</name>
</gene>
<reference evidence="2" key="1">
    <citation type="submission" date="2014-02" db="EMBL/GenBank/DDBJ databases">
        <title>The Genome Sequence of Trichophyton rubrum (morphotype fischeri) CBS 288.86.</title>
        <authorList>
            <consortium name="The Broad Institute Genomics Platform"/>
            <person name="Cuomo C.A."/>
            <person name="White T.C."/>
            <person name="Graser Y."/>
            <person name="Martinez-Rossi N."/>
            <person name="Heitman J."/>
            <person name="Young S.K."/>
            <person name="Zeng Q."/>
            <person name="Gargeya S."/>
            <person name="Abouelleil A."/>
            <person name="Alvarado L."/>
            <person name="Chapman S.B."/>
            <person name="Gainer-Dewar J."/>
            <person name="Goldberg J."/>
            <person name="Griggs A."/>
            <person name="Gujja S."/>
            <person name="Hansen M."/>
            <person name="Howarth C."/>
            <person name="Imamovic A."/>
            <person name="Larimer J."/>
            <person name="Martinez D."/>
            <person name="Murphy C."/>
            <person name="Pearson M.D."/>
            <person name="Persinoti G."/>
            <person name="Poon T."/>
            <person name="Priest M."/>
            <person name="Roberts A.D."/>
            <person name="Saif S."/>
            <person name="Shea T.D."/>
            <person name="Sykes S.N."/>
            <person name="Wortman J."/>
            <person name="Nusbaum C."/>
            <person name="Birren B."/>
        </authorList>
    </citation>
    <scope>NUCLEOTIDE SEQUENCE [LARGE SCALE GENOMIC DNA]</scope>
    <source>
        <strain evidence="2">CBS 288.86</strain>
    </source>
</reference>
<protein>
    <submittedName>
        <fullName evidence="2">Uncharacterized protein</fullName>
    </submittedName>
</protein>
<dbReference type="Proteomes" id="UP000023758">
    <property type="component" value="Unassembled WGS sequence"/>
</dbReference>
<dbReference type="AlphaFoldDB" id="A0A022WBG7"/>
<feature type="transmembrane region" description="Helical" evidence="1">
    <location>
        <begin position="25"/>
        <end position="43"/>
    </location>
</feature>
<keyword evidence="1" id="KW-0812">Transmembrane</keyword>
<sequence length="130" mass="14698">MTSSYVIVGQWNSSSNYLITTRRQSIISCNLFLLVNLVLFTFWTDEIRYCDIYIGNVPPSLRVRGGTSLQYPESLKAIKMATLPTKILSGFSHDMCFEFCAYLAGPEIISLTPFKTIPNIVPCHFLGFRS</sequence>
<dbReference type="EMBL" id="KK207749">
    <property type="protein sequence ID" value="EZF55491.1"/>
    <property type="molecule type" value="Genomic_DNA"/>
</dbReference>
<evidence type="ECO:0000256" key="1">
    <source>
        <dbReference type="SAM" id="Phobius"/>
    </source>
</evidence>
<evidence type="ECO:0000313" key="2">
    <source>
        <dbReference type="EMBL" id="EZF55491.1"/>
    </source>
</evidence>